<protein>
    <submittedName>
        <fullName evidence="1">CU044_5270 family protein</fullName>
    </submittedName>
</protein>
<name>A0ABV8I8T7_9ACTN</name>
<dbReference type="EMBL" id="JBHSBM010000017">
    <property type="protein sequence ID" value="MFC4059427.1"/>
    <property type="molecule type" value="Genomic_DNA"/>
</dbReference>
<reference evidence="2" key="1">
    <citation type="journal article" date="2019" name="Int. J. Syst. Evol. Microbiol.">
        <title>The Global Catalogue of Microorganisms (GCM) 10K type strain sequencing project: providing services to taxonomists for standard genome sequencing and annotation.</title>
        <authorList>
            <consortium name="The Broad Institute Genomics Platform"/>
            <consortium name="The Broad Institute Genome Sequencing Center for Infectious Disease"/>
            <person name="Wu L."/>
            <person name="Ma J."/>
        </authorList>
    </citation>
    <scope>NUCLEOTIDE SEQUENCE [LARGE SCALE GENOMIC DNA]</scope>
    <source>
        <strain evidence="2">TBRC 4489</strain>
    </source>
</reference>
<keyword evidence="2" id="KW-1185">Reference proteome</keyword>
<organism evidence="1 2">
    <name type="scientific">Planomonospora corallina</name>
    <dbReference type="NCBI Taxonomy" id="1806052"/>
    <lineage>
        <taxon>Bacteria</taxon>
        <taxon>Bacillati</taxon>
        <taxon>Actinomycetota</taxon>
        <taxon>Actinomycetes</taxon>
        <taxon>Streptosporangiales</taxon>
        <taxon>Streptosporangiaceae</taxon>
        <taxon>Planomonospora</taxon>
    </lineage>
</organism>
<sequence>MNEDEIQLVTRIRPDAAPYDPEAKAAARRGLTAAAASRRAARPRWLRPRTMVPAGALAAAAAVLAVVAVPGGEAPRGPERQAVVASPRVVPVSASEVLGRAARAARTDLAPRDDQFIRVESETMYGAFGDMDAASSGRGETRHLYRTRRVIWKSVDGTREGSLRIEHLEPKAYPGWPIPQDAYEAVGTVDVHRLPVCEIPGHERTDYATLKKLPTDAAGMRAHLYTGNRGGNSRDEGAWGEVGDMLRETYMPAAQRAALFEAAATIPGVEIVGDAQDAAGRTGIAVGRVGPDGVRQDLVFHPETYELLGERGVVVDEKLARAPEGSLVASTAELSVTVADEAPEVDDERSGCMG</sequence>
<comment type="caution">
    <text evidence="1">The sequence shown here is derived from an EMBL/GenBank/DDBJ whole genome shotgun (WGS) entry which is preliminary data.</text>
</comment>
<proteinExistence type="predicted"/>
<evidence type="ECO:0000313" key="1">
    <source>
        <dbReference type="EMBL" id="MFC4059427.1"/>
    </source>
</evidence>
<dbReference type="InterPro" id="IPR047789">
    <property type="entry name" value="CU044_5270-like"/>
</dbReference>
<gene>
    <name evidence="1" type="ORF">ACFOWE_14060</name>
</gene>
<evidence type="ECO:0000313" key="2">
    <source>
        <dbReference type="Proteomes" id="UP001595850"/>
    </source>
</evidence>
<dbReference type="NCBIfam" id="NF038083">
    <property type="entry name" value="CU044_5270_fam"/>
    <property type="match status" value="1"/>
</dbReference>
<dbReference type="Proteomes" id="UP001595850">
    <property type="component" value="Unassembled WGS sequence"/>
</dbReference>
<dbReference type="RefSeq" id="WP_377287742.1">
    <property type="nucleotide sequence ID" value="NZ_JBHSBM010000017.1"/>
</dbReference>
<accession>A0ABV8I8T7</accession>